<dbReference type="Gene3D" id="3.30.300.210">
    <property type="entry name" value="Nutrient germinant receptor protein C, domain 3"/>
    <property type="match status" value="1"/>
</dbReference>
<dbReference type="Proteomes" id="UP000516046">
    <property type="component" value="Chromosome"/>
</dbReference>
<feature type="domain" description="Spore germination GerAC-like C-terminal" evidence="8">
    <location>
        <begin position="210"/>
        <end position="372"/>
    </location>
</feature>
<dbReference type="PROSITE" id="PS51257">
    <property type="entry name" value="PROKAR_LIPOPROTEIN"/>
    <property type="match status" value="1"/>
</dbReference>
<reference evidence="10 11" key="1">
    <citation type="submission" date="2020-08" db="EMBL/GenBank/DDBJ databases">
        <authorList>
            <person name="Ren C."/>
            <person name="Gu Y."/>
            <person name="Xu Y."/>
        </authorList>
    </citation>
    <scope>NUCLEOTIDE SEQUENCE [LARGE SCALE GENOMIC DNA]</scope>
    <source>
        <strain evidence="10 11">LBM18003</strain>
    </source>
</reference>
<dbReference type="InterPro" id="IPR008844">
    <property type="entry name" value="Spore_GerAC-like"/>
</dbReference>
<evidence type="ECO:0000256" key="2">
    <source>
        <dbReference type="ARBA" id="ARBA00007886"/>
    </source>
</evidence>
<dbReference type="KEGG" id="caml:H6X83_07750"/>
<evidence type="ECO:0000259" key="9">
    <source>
        <dbReference type="Pfam" id="PF25198"/>
    </source>
</evidence>
<dbReference type="InterPro" id="IPR038501">
    <property type="entry name" value="Spore_GerAC_C_sf"/>
</dbReference>
<dbReference type="Pfam" id="PF25198">
    <property type="entry name" value="Spore_GerAC_N"/>
    <property type="match status" value="1"/>
</dbReference>
<evidence type="ECO:0000256" key="1">
    <source>
        <dbReference type="ARBA" id="ARBA00004635"/>
    </source>
</evidence>
<comment type="subcellular location">
    <subcellularLocation>
        <location evidence="1">Membrane</location>
        <topology evidence="1">Lipid-anchor</topology>
    </subcellularLocation>
</comment>
<dbReference type="PANTHER" id="PTHR35789:SF1">
    <property type="entry name" value="SPORE GERMINATION PROTEIN B3"/>
    <property type="match status" value="1"/>
</dbReference>
<feature type="domain" description="Spore germination protein N-terminal" evidence="9">
    <location>
        <begin position="26"/>
        <end position="197"/>
    </location>
</feature>
<keyword evidence="5" id="KW-0472">Membrane</keyword>
<dbReference type="PANTHER" id="PTHR35789">
    <property type="entry name" value="SPORE GERMINATION PROTEIN B3"/>
    <property type="match status" value="1"/>
</dbReference>
<dbReference type="Pfam" id="PF05504">
    <property type="entry name" value="Spore_GerAC"/>
    <property type="match status" value="1"/>
</dbReference>
<evidence type="ECO:0000256" key="5">
    <source>
        <dbReference type="ARBA" id="ARBA00023136"/>
    </source>
</evidence>
<gene>
    <name evidence="10" type="ORF">H6X83_07750</name>
</gene>
<sequence>MKKRHWFSLSAIFVLICFLLTGCMGSRELTDIMPILGIGIDSAGNNLTKLTVQAAKMGGSKDQGSTKPNILIFEKTDKNAFDMLRETTHENSDKLFIGHNQCIIIGKDAASKGVKSELDLFLRDHEARMGVWILVSDSTANEILTAKEDDASVSALEIKQMLSEQKENSESVDVNLLEFSVKLMGGTTCPVASLIKIDKESGKPRLKIAGMAIFKKDRMVAELDENKTRGYLWTMNKIESGVVNVETKSRKACLEIEASEGGFTPYLNADGSVSLSIHVKAELGVREMSGFEKEPAVTAAKELQKAAEEEIKSSVLACFQTTQFHKADIYGIGTEIYRKWPKKWREMQASWDKLYVQINPEITVQVDITDMGKISQS</sequence>
<dbReference type="GO" id="GO:0016020">
    <property type="term" value="C:membrane"/>
    <property type="evidence" value="ECO:0007669"/>
    <property type="project" value="UniProtKB-SubCell"/>
</dbReference>
<accession>A0A7G9WDV6</accession>
<comment type="similarity">
    <text evidence="2">Belongs to the GerABKC lipoprotein family.</text>
</comment>
<evidence type="ECO:0000256" key="4">
    <source>
        <dbReference type="ARBA" id="ARBA00022729"/>
    </source>
</evidence>
<keyword evidence="11" id="KW-1185">Reference proteome</keyword>
<keyword evidence="7" id="KW-0449">Lipoprotein</keyword>
<organism evidence="10 11">
    <name type="scientific">Caproicibacterium amylolyticum</name>
    <dbReference type="NCBI Taxonomy" id="2766537"/>
    <lineage>
        <taxon>Bacteria</taxon>
        <taxon>Bacillati</taxon>
        <taxon>Bacillota</taxon>
        <taxon>Clostridia</taxon>
        <taxon>Eubacteriales</taxon>
        <taxon>Oscillospiraceae</taxon>
        <taxon>Caproicibacterium</taxon>
    </lineage>
</organism>
<protein>
    <submittedName>
        <fullName evidence="10">Ger(X)C family spore germination protein</fullName>
    </submittedName>
</protein>
<evidence type="ECO:0000259" key="8">
    <source>
        <dbReference type="Pfam" id="PF05504"/>
    </source>
</evidence>
<proteinExistence type="inferred from homology"/>
<keyword evidence="4" id="KW-0732">Signal</keyword>
<dbReference type="InterPro" id="IPR046953">
    <property type="entry name" value="Spore_GerAC-like_C"/>
</dbReference>
<dbReference type="InterPro" id="IPR057336">
    <property type="entry name" value="GerAC_N"/>
</dbReference>
<evidence type="ECO:0000256" key="6">
    <source>
        <dbReference type="ARBA" id="ARBA00023139"/>
    </source>
</evidence>
<evidence type="ECO:0000313" key="11">
    <source>
        <dbReference type="Proteomes" id="UP000516046"/>
    </source>
</evidence>
<dbReference type="NCBIfam" id="TIGR02887">
    <property type="entry name" value="spore_ger_x_C"/>
    <property type="match status" value="1"/>
</dbReference>
<keyword evidence="6" id="KW-0564">Palmitate</keyword>
<dbReference type="GO" id="GO:0009847">
    <property type="term" value="P:spore germination"/>
    <property type="evidence" value="ECO:0007669"/>
    <property type="project" value="InterPro"/>
</dbReference>
<dbReference type="EMBL" id="CP060696">
    <property type="protein sequence ID" value="QNO16868.1"/>
    <property type="molecule type" value="Genomic_DNA"/>
</dbReference>
<name>A0A7G9WDV6_9FIRM</name>
<evidence type="ECO:0000256" key="3">
    <source>
        <dbReference type="ARBA" id="ARBA00022544"/>
    </source>
</evidence>
<dbReference type="AlphaFoldDB" id="A0A7G9WDV6"/>
<keyword evidence="3" id="KW-0309">Germination</keyword>
<evidence type="ECO:0000256" key="7">
    <source>
        <dbReference type="ARBA" id="ARBA00023288"/>
    </source>
</evidence>
<dbReference type="RefSeq" id="WP_212505935.1">
    <property type="nucleotide sequence ID" value="NZ_CP060696.1"/>
</dbReference>
<evidence type="ECO:0000313" key="10">
    <source>
        <dbReference type="EMBL" id="QNO16868.1"/>
    </source>
</evidence>